<keyword evidence="4" id="KW-1185">Reference proteome</keyword>
<accession>A0ABQ4SMU6</accession>
<feature type="chain" id="PRO_5045630356" description="Cupin type-2 domain-containing protein" evidence="1">
    <location>
        <begin position="23"/>
        <end position="154"/>
    </location>
</feature>
<dbReference type="Proteomes" id="UP001055153">
    <property type="component" value="Unassembled WGS sequence"/>
</dbReference>
<evidence type="ECO:0000313" key="3">
    <source>
        <dbReference type="EMBL" id="GJE03021.1"/>
    </source>
</evidence>
<dbReference type="InterPro" id="IPR013096">
    <property type="entry name" value="Cupin_2"/>
</dbReference>
<dbReference type="SUPFAM" id="SSF51182">
    <property type="entry name" value="RmlC-like cupins"/>
    <property type="match status" value="1"/>
</dbReference>
<evidence type="ECO:0000259" key="2">
    <source>
        <dbReference type="Pfam" id="PF07883"/>
    </source>
</evidence>
<dbReference type="RefSeq" id="WP_238240366.1">
    <property type="nucleotide sequence ID" value="NZ_BPQQ01000067.1"/>
</dbReference>
<reference evidence="3" key="1">
    <citation type="journal article" date="2021" name="Front. Microbiol.">
        <title>Comprehensive Comparative Genomics and Phenotyping of Methylobacterium Species.</title>
        <authorList>
            <person name="Alessa O."/>
            <person name="Ogura Y."/>
            <person name="Fujitani Y."/>
            <person name="Takami H."/>
            <person name="Hayashi T."/>
            <person name="Sahin N."/>
            <person name="Tani A."/>
        </authorList>
    </citation>
    <scope>NUCLEOTIDE SEQUENCE</scope>
    <source>
        <strain evidence="3">DSM 17168</strain>
    </source>
</reference>
<dbReference type="Gene3D" id="2.60.120.10">
    <property type="entry name" value="Jelly Rolls"/>
    <property type="match status" value="1"/>
</dbReference>
<feature type="signal peptide" evidence="1">
    <location>
        <begin position="1"/>
        <end position="22"/>
    </location>
</feature>
<organism evidence="3 4">
    <name type="scientific">Methylobacterium isbiliense</name>
    <dbReference type="NCBI Taxonomy" id="315478"/>
    <lineage>
        <taxon>Bacteria</taxon>
        <taxon>Pseudomonadati</taxon>
        <taxon>Pseudomonadota</taxon>
        <taxon>Alphaproteobacteria</taxon>
        <taxon>Hyphomicrobiales</taxon>
        <taxon>Methylobacteriaceae</taxon>
        <taxon>Methylobacterium</taxon>
    </lineage>
</organism>
<keyword evidence="1" id="KW-0732">Signal</keyword>
<dbReference type="Pfam" id="PF07883">
    <property type="entry name" value="Cupin_2"/>
    <property type="match status" value="1"/>
</dbReference>
<dbReference type="InterPro" id="IPR011051">
    <property type="entry name" value="RmlC_Cupin_sf"/>
</dbReference>
<gene>
    <name evidence="3" type="ORF">GMJLKIPL_4972</name>
</gene>
<dbReference type="CDD" id="cd02208">
    <property type="entry name" value="cupin_RmlC-like"/>
    <property type="match status" value="1"/>
</dbReference>
<protein>
    <recommendedName>
        <fullName evidence="2">Cupin type-2 domain-containing protein</fullName>
    </recommendedName>
</protein>
<dbReference type="EMBL" id="BPQQ01000067">
    <property type="protein sequence ID" value="GJE03021.1"/>
    <property type="molecule type" value="Genomic_DNA"/>
</dbReference>
<evidence type="ECO:0000313" key="4">
    <source>
        <dbReference type="Proteomes" id="UP001055153"/>
    </source>
</evidence>
<sequence length="154" mass="16328">MRKDWIFLPLLLGLLAAGPASAGECPAGQGRSGGAGTGPSAPVGVTDTVLGALDLAKESNVAAPDRSFRLRRLVVQPGGVVPFHSHENRPALIYVVQGTIMEHATTCAVPIVHRAGEVARETKAVAHWWKNESKKPVILISADLFPEKEDPHAM</sequence>
<reference evidence="3" key="2">
    <citation type="submission" date="2021-08" db="EMBL/GenBank/DDBJ databases">
        <authorList>
            <person name="Tani A."/>
            <person name="Ola A."/>
            <person name="Ogura Y."/>
            <person name="Katsura K."/>
            <person name="Hayashi T."/>
        </authorList>
    </citation>
    <scope>NUCLEOTIDE SEQUENCE</scope>
    <source>
        <strain evidence="3">DSM 17168</strain>
    </source>
</reference>
<name>A0ABQ4SMU6_9HYPH</name>
<evidence type="ECO:0000256" key="1">
    <source>
        <dbReference type="SAM" id="SignalP"/>
    </source>
</evidence>
<proteinExistence type="predicted"/>
<feature type="domain" description="Cupin type-2" evidence="2">
    <location>
        <begin position="73"/>
        <end position="141"/>
    </location>
</feature>
<comment type="caution">
    <text evidence="3">The sequence shown here is derived from an EMBL/GenBank/DDBJ whole genome shotgun (WGS) entry which is preliminary data.</text>
</comment>
<dbReference type="InterPro" id="IPR014710">
    <property type="entry name" value="RmlC-like_jellyroll"/>
</dbReference>